<keyword evidence="2" id="KW-1277">Toxin-antitoxin system</keyword>
<dbReference type="Pfam" id="PF05016">
    <property type="entry name" value="ParE_toxin"/>
    <property type="match status" value="1"/>
</dbReference>
<dbReference type="Gene3D" id="3.30.2310.20">
    <property type="entry name" value="RelE-like"/>
    <property type="match status" value="1"/>
</dbReference>
<comment type="caution">
    <text evidence="3">The sequence shown here is derived from an EMBL/GenBank/DDBJ whole genome shotgun (WGS) entry which is preliminary data.</text>
</comment>
<dbReference type="PANTHER" id="PTHR33755">
    <property type="entry name" value="TOXIN PARE1-RELATED"/>
    <property type="match status" value="1"/>
</dbReference>
<evidence type="ECO:0000256" key="1">
    <source>
        <dbReference type="ARBA" id="ARBA00006226"/>
    </source>
</evidence>
<comment type="similarity">
    <text evidence="1">Belongs to the RelE toxin family.</text>
</comment>
<dbReference type="PANTHER" id="PTHR33755:SF9">
    <property type="entry name" value="TOXIN PARE1"/>
    <property type="match status" value="1"/>
</dbReference>
<dbReference type="InterPro" id="IPR035093">
    <property type="entry name" value="RelE/ParE_toxin_dom_sf"/>
</dbReference>
<gene>
    <name evidence="3" type="ORF">NG792_14600</name>
</gene>
<dbReference type="EMBL" id="JAMXFA010000017">
    <property type="protein sequence ID" value="MCT7978939.1"/>
    <property type="molecule type" value="Genomic_DNA"/>
</dbReference>
<reference evidence="3 4" key="1">
    <citation type="journal article" date="2022" name="Front. Microbiol.">
        <title>High genomic differentiation and limited gene flow indicate recent cryptic speciation within the genus Laspinema (cyanobacteria).</title>
        <authorList>
            <person name="Stanojkovic A."/>
            <person name="Skoupy S."/>
            <person name="Skaloud P."/>
            <person name="Dvorak P."/>
        </authorList>
    </citation>
    <scope>NUCLEOTIDE SEQUENCE [LARGE SCALE GENOMIC DNA]</scope>
    <source>
        <strain evidence="3 4">D3b</strain>
    </source>
</reference>
<name>A0ABT2N8C8_9CYAN</name>
<organism evidence="3 4">
    <name type="scientific">Laspinema olomoucense D3b</name>
    <dbReference type="NCBI Taxonomy" id="2953688"/>
    <lineage>
        <taxon>Bacteria</taxon>
        <taxon>Bacillati</taxon>
        <taxon>Cyanobacteriota</taxon>
        <taxon>Cyanophyceae</taxon>
        <taxon>Oscillatoriophycideae</taxon>
        <taxon>Oscillatoriales</taxon>
        <taxon>Laspinemataceae</taxon>
        <taxon>Laspinema</taxon>
        <taxon>Laspinema olomoucense</taxon>
    </lineage>
</organism>
<sequence>MLDLDDCFAYIAQDNMDVALQFFDAARQTFSQLAKTPGIGSPYQVENTLLLGLRKWKIQGFGKYLIFYLTQDESIEVLRILHASGDIPLILERED</sequence>
<proteinExistence type="inferred from homology"/>
<evidence type="ECO:0000256" key="2">
    <source>
        <dbReference type="ARBA" id="ARBA00022649"/>
    </source>
</evidence>
<dbReference type="Proteomes" id="UP001525961">
    <property type="component" value="Unassembled WGS sequence"/>
</dbReference>
<dbReference type="InterPro" id="IPR007712">
    <property type="entry name" value="RelE/ParE_toxin"/>
</dbReference>
<keyword evidence="4" id="KW-1185">Reference proteome</keyword>
<dbReference type="InterPro" id="IPR051803">
    <property type="entry name" value="TA_system_RelE-like_toxin"/>
</dbReference>
<evidence type="ECO:0000313" key="4">
    <source>
        <dbReference type="Proteomes" id="UP001525961"/>
    </source>
</evidence>
<protein>
    <submittedName>
        <fullName evidence="3">Type II toxin-antitoxin system RelE/ParE family toxin</fullName>
    </submittedName>
</protein>
<accession>A0ABT2N8C8</accession>
<evidence type="ECO:0000313" key="3">
    <source>
        <dbReference type="EMBL" id="MCT7978939.1"/>
    </source>
</evidence>